<evidence type="ECO:0000313" key="1">
    <source>
        <dbReference type="EMBL" id="KAJ7553551.1"/>
    </source>
</evidence>
<protein>
    <submittedName>
        <fullName evidence="1">Uncharacterized protein</fullName>
    </submittedName>
</protein>
<keyword evidence="2" id="KW-1185">Reference proteome</keyword>
<comment type="caution">
    <text evidence="1">The sequence shown here is derived from an EMBL/GenBank/DDBJ whole genome shotgun (WGS) entry which is preliminary data.</text>
</comment>
<dbReference type="EMBL" id="CM055097">
    <property type="protein sequence ID" value="KAJ7553551.1"/>
    <property type="molecule type" value="Genomic_DNA"/>
</dbReference>
<reference evidence="2" key="1">
    <citation type="journal article" date="2024" name="Proc. Natl. Acad. Sci. U.S.A.">
        <title>Extraordinary preservation of gene collinearity over three hundred million years revealed in homosporous lycophytes.</title>
        <authorList>
            <person name="Li C."/>
            <person name="Wickell D."/>
            <person name="Kuo L.Y."/>
            <person name="Chen X."/>
            <person name="Nie B."/>
            <person name="Liao X."/>
            <person name="Peng D."/>
            <person name="Ji J."/>
            <person name="Jenkins J."/>
            <person name="Williams M."/>
            <person name="Shu S."/>
            <person name="Plott C."/>
            <person name="Barry K."/>
            <person name="Rajasekar S."/>
            <person name="Grimwood J."/>
            <person name="Han X."/>
            <person name="Sun S."/>
            <person name="Hou Z."/>
            <person name="He W."/>
            <person name="Dai G."/>
            <person name="Sun C."/>
            <person name="Schmutz J."/>
            <person name="Leebens-Mack J.H."/>
            <person name="Li F.W."/>
            <person name="Wang L."/>
        </authorList>
    </citation>
    <scope>NUCLEOTIDE SEQUENCE [LARGE SCALE GENOMIC DNA]</scope>
    <source>
        <strain evidence="2">cv. PW_Plant_1</strain>
    </source>
</reference>
<proteinExistence type="predicted"/>
<accession>A0ACC2DH75</accession>
<organism evidence="1 2">
    <name type="scientific">Diphasiastrum complanatum</name>
    <name type="common">Issler's clubmoss</name>
    <name type="synonym">Lycopodium complanatum</name>
    <dbReference type="NCBI Taxonomy" id="34168"/>
    <lineage>
        <taxon>Eukaryota</taxon>
        <taxon>Viridiplantae</taxon>
        <taxon>Streptophyta</taxon>
        <taxon>Embryophyta</taxon>
        <taxon>Tracheophyta</taxon>
        <taxon>Lycopodiopsida</taxon>
        <taxon>Lycopodiales</taxon>
        <taxon>Lycopodiaceae</taxon>
        <taxon>Lycopodioideae</taxon>
        <taxon>Diphasiastrum</taxon>
    </lineage>
</organism>
<name>A0ACC2DH75_DIPCM</name>
<gene>
    <name evidence="1" type="ORF">O6H91_06G103200</name>
</gene>
<dbReference type="Proteomes" id="UP001162992">
    <property type="component" value="Chromosome 6"/>
</dbReference>
<evidence type="ECO:0000313" key="2">
    <source>
        <dbReference type="Proteomes" id="UP001162992"/>
    </source>
</evidence>
<sequence length="214" mass="24037">MALTSSAFASEVGLRLLLSPTSSNIVLRSACVIVGVGFPVYSTFKAIETKELQAQEQWLVYWAVYGCFCVAENFSDKLLSWIPFYYHVKLVFLIWLQLPNNYGARQLFSQYLRPVLVKHQDWLDRIVDRFRNDMNSFILAHRKELETIVQTVRKVIVGAYQATEDMIQSSRLALGSSPLNRQDGENSGGLLPATAEVDPGRIQVPRGDSSDSSG</sequence>